<name>A0A1F6W3Z2_9BACT</name>
<dbReference type="Pfam" id="PF01872">
    <property type="entry name" value="RibD_C"/>
    <property type="match status" value="1"/>
</dbReference>
<dbReference type="EMBL" id="MFUA01000022">
    <property type="protein sequence ID" value="OGI76630.1"/>
    <property type="molecule type" value="Genomic_DNA"/>
</dbReference>
<protein>
    <recommendedName>
        <fullName evidence="1">Bacterial bifunctional deaminase-reductase C-terminal domain-containing protein</fullName>
    </recommendedName>
</protein>
<dbReference type="InterPro" id="IPR024072">
    <property type="entry name" value="DHFR-like_dom_sf"/>
</dbReference>
<proteinExistence type="predicted"/>
<dbReference type="PANTHER" id="PTHR38011">
    <property type="entry name" value="DIHYDROFOLATE REDUCTASE FAMILY PROTEIN (AFU_ORTHOLOGUE AFUA_8G06820)"/>
    <property type="match status" value="1"/>
</dbReference>
<dbReference type="GO" id="GO:0009231">
    <property type="term" value="P:riboflavin biosynthetic process"/>
    <property type="evidence" value="ECO:0007669"/>
    <property type="project" value="InterPro"/>
</dbReference>
<dbReference type="GO" id="GO:0008703">
    <property type="term" value="F:5-amino-6-(5-phosphoribosylamino)uracil reductase activity"/>
    <property type="evidence" value="ECO:0007669"/>
    <property type="project" value="InterPro"/>
</dbReference>
<reference evidence="2 3" key="1">
    <citation type="journal article" date="2016" name="Nat. Commun.">
        <title>Thousands of microbial genomes shed light on interconnected biogeochemical processes in an aquifer system.</title>
        <authorList>
            <person name="Anantharaman K."/>
            <person name="Brown C.T."/>
            <person name="Hug L.A."/>
            <person name="Sharon I."/>
            <person name="Castelle C.J."/>
            <person name="Probst A.J."/>
            <person name="Thomas B.C."/>
            <person name="Singh A."/>
            <person name="Wilkins M.J."/>
            <person name="Karaoz U."/>
            <person name="Brodie E.L."/>
            <person name="Williams K.H."/>
            <person name="Hubbard S.S."/>
            <person name="Banfield J.F."/>
        </authorList>
    </citation>
    <scope>NUCLEOTIDE SEQUENCE [LARGE SCALE GENOMIC DNA]</scope>
</reference>
<dbReference type="InterPro" id="IPR050765">
    <property type="entry name" value="Riboflavin_Biosynth_HTPR"/>
</dbReference>
<evidence type="ECO:0000259" key="1">
    <source>
        <dbReference type="Pfam" id="PF01872"/>
    </source>
</evidence>
<accession>A0A1F6W3Z2</accession>
<evidence type="ECO:0000313" key="2">
    <source>
        <dbReference type="EMBL" id="OGI76630.1"/>
    </source>
</evidence>
<dbReference type="STRING" id="1801750.A3B85_01005"/>
<organism evidence="2 3">
    <name type="scientific">Candidatus Nomurabacteria bacterium RIFCSPHIGHO2_02_FULL_37_13</name>
    <dbReference type="NCBI Taxonomy" id="1801750"/>
    <lineage>
        <taxon>Bacteria</taxon>
        <taxon>Candidatus Nomuraibacteriota</taxon>
    </lineage>
</organism>
<dbReference type="InterPro" id="IPR002734">
    <property type="entry name" value="RibDG_C"/>
</dbReference>
<evidence type="ECO:0000313" key="3">
    <source>
        <dbReference type="Proteomes" id="UP000178374"/>
    </source>
</evidence>
<comment type="caution">
    <text evidence="2">The sequence shown here is derived from an EMBL/GenBank/DDBJ whole genome shotgun (WGS) entry which is preliminary data.</text>
</comment>
<dbReference type="Gene3D" id="3.40.430.10">
    <property type="entry name" value="Dihydrofolate Reductase, subunit A"/>
    <property type="match status" value="1"/>
</dbReference>
<feature type="domain" description="Bacterial bifunctional deaminase-reductase C-terminal" evidence="1">
    <location>
        <begin position="14"/>
        <end position="168"/>
    </location>
</feature>
<gene>
    <name evidence="2" type="ORF">A3B85_01005</name>
</gene>
<sequence>MKQKGKLPHKVTYIAYIASSIDGRISKSSQSNVGWTSKEDWNFFQKSLVKMDAVIVGRNTYKITADRLRRRNTIVLTSKINRAKIKDKVIFFNPEKSNLKKFLSSKGYKKVAILGGPKVYNFCLANKMLDELFVTIEPYIFTNGIPMFSSNTFKKYKFSLQSIKKLNKKGTILLHYKYGN</sequence>
<dbReference type="AlphaFoldDB" id="A0A1F6W3Z2"/>
<dbReference type="SUPFAM" id="SSF53597">
    <property type="entry name" value="Dihydrofolate reductase-like"/>
    <property type="match status" value="1"/>
</dbReference>
<dbReference type="Proteomes" id="UP000178374">
    <property type="component" value="Unassembled WGS sequence"/>
</dbReference>